<protein>
    <recommendedName>
        <fullName evidence="7">Histidine-containing phosphotransfer protein</fullName>
    </recommendedName>
</protein>
<evidence type="ECO:0000313" key="9">
    <source>
        <dbReference type="EMBL" id="CAL1402074.1"/>
    </source>
</evidence>
<dbReference type="Gene3D" id="1.20.120.160">
    <property type="entry name" value="HPT domain"/>
    <property type="match status" value="1"/>
</dbReference>
<evidence type="ECO:0000259" key="8">
    <source>
        <dbReference type="PROSITE" id="PS50894"/>
    </source>
</evidence>
<dbReference type="FunFam" id="1.20.120.160:FF:000001">
    <property type="entry name" value="Histidine-containing phosphotransfer protein 1"/>
    <property type="match status" value="1"/>
</dbReference>
<dbReference type="AlphaFoldDB" id="A0AAV2FUL8"/>
<sequence>MSLFSRMRELKHFVQSMINEGILDHQFSQVRALHDATNPEFVAEVINSFCCDGDRIVREINMYLGVVDVSFSKMEESLHQIRGSSSTIGARRLKVVCDELLQACIDRNRDRSIRVANDVTREYCILCNKLGSVLEMEVAIFAIQRSQN</sequence>
<dbReference type="GO" id="GO:0000160">
    <property type="term" value="P:phosphorelay signal transduction system"/>
    <property type="evidence" value="ECO:0007669"/>
    <property type="project" value="UniProtKB-UniRule"/>
</dbReference>
<dbReference type="SUPFAM" id="SSF47226">
    <property type="entry name" value="Histidine-containing phosphotransfer domain, HPT domain"/>
    <property type="match status" value="1"/>
</dbReference>
<evidence type="ECO:0000256" key="7">
    <source>
        <dbReference type="RuleBase" id="RU369004"/>
    </source>
</evidence>
<dbReference type="PANTHER" id="PTHR28242:SF30">
    <property type="entry name" value="HISTIDINE-CONTAINING PHOSPHOTRANSFER PROTEIN 2"/>
    <property type="match status" value="1"/>
</dbReference>
<dbReference type="EMBL" id="OZ034820">
    <property type="protein sequence ID" value="CAL1402074.1"/>
    <property type="molecule type" value="Genomic_DNA"/>
</dbReference>
<dbReference type="InterPro" id="IPR045871">
    <property type="entry name" value="AHP1-5/YPD1"/>
</dbReference>
<evidence type="ECO:0000256" key="5">
    <source>
        <dbReference type="ARBA" id="ARBA00023242"/>
    </source>
</evidence>
<feature type="domain" description="HPt" evidence="8">
    <location>
        <begin position="38"/>
        <end position="137"/>
    </location>
</feature>
<evidence type="ECO:0000256" key="4">
    <source>
        <dbReference type="ARBA" id="ARBA00023012"/>
    </source>
</evidence>
<keyword evidence="3" id="KW-0007">Acetylation</keyword>
<keyword evidence="1" id="KW-0963">Cytoplasm</keyword>
<keyword evidence="4 7" id="KW-0902">Two-component regulatory system</keyword>
<evidence type="ECO:0000256" key="6">
    <source>
        <dbReference type="PROSITE-ProRule" id="PRU00110"/>
    </source>
</evidence>
<dbReference type="Pfam" id="PF01627">
    <property type="entry name" value="Hpt"/>
    <property type="match status" value="1"/>
</dbReference>
<dbReference type="GO" id="GO:0043424">
    <property type="term" value="F:protein histidine kinase binding"/>
    <property type="evidence" value="ECO:0007669"/>
    <property type="project" value="UniProtKB-UniRule"/>
</dbReference>
<gene>
    <name evidence="9" type="ORF">LTRI10_LOCUS42103</name>
</gene>
<name>A0AAV2FUL8_9ROSI</name>
<dbReference type="PANTHER" id="PTHR28242">
    <property type="entry name" value="PHOSPHORELAY INTERMEDIATE PROTEIN YPD1"/>
    <property type="match status" value="1"/>
</dbReference>
<dbReference type="GO" id="GO:0005634">
    <property type="term" value="C:nucleus"/>
    <property type="evidence" value="ECO:0007669"/>
    <property type="project" value="UniProtKB-SubCell"/>
</dbReference>
<feature type="modified residue" description="Phosphohistidine" evidence="6">
    <location>
        <position position="79"/>
    </location>
</feature>
<accession>A0AAV2FUL8</accession>
<comment type="domain">
    <text evidence="7">Histidine-containing phosphotransfer domain (HPt) contains an active histidine that mediates the phosphotransfer.</text>
</comment>
<dbReference type="GO" id="GO:0009736">
    <property type="term" value="P:cytokinin-activated signaling pathway"/>
    <property type="evidence" value="ECO:0007669"/>
    <property type="project" value="UniProtKB-KW"/>
</dbReference>
<evidence type="ECO:0000256" key="3">
    <source>
        <dbReference type="ARBA" id="ARBA00022990"/>
    </source>
</evidence>
<keyword evidence="2 7" id="KW-0932">Cytokinin signaling pathway</keyword>
<evidence type="ECO:0000313" key="10">
    <source>
        <dbReference type="Proteomes" id="UP001497516"/>
    </source>
</evidence>
<dbReference type="InterPro" id="IPR036641">
    <property type="entry name" value="HPT_dom_sf"/>
</dbReference>
<organism evidence="9 10">
    <name type="scientific">Linum trigynum</name>
    <dbReference type="NCBI Taxonomy" id="586398"/>
    <lineage>
        <taxon>Eukaryota</taxon>
        <taxon>Viridiplantae</taxon>
        <taxon>Streptophyta</taxon>
        <taxon>Embryophyta</taxon>
        <taxon>Tracheophyta</taxon>
        <taxon>Spermatophyta</taxon>
        <taxon>Magnoliopsida</taxon>
        <taxon>eudicotyledons</taxon>
        <taxon>Gunneridae</taxon>
        <taxon>Pentapetalae</taxon>
        <taxon>rosids</taxon>
        <taxon>fabids</taxon>
        <taxon>Malpighiales</taxon>
        <taxon>Linaceae</taxon>
        <taxon>Linum</taxon>
    </lineage>
</organism>
<dbReference type="Proteomes" id="UP001497516">
    <property type="component" value="Chromosome 7"/>
</dbReference>
<reference evidence="9 10" key="1">
    <citation type="submission" date="2024-04" db="EMBL/GenBank/DDBJ databases">
        <authorList>
            <person name="Fracassetti M."/>
        </authorList>
    </citation>
    <scope>NUCLEOTIDE SEQUENCE [LARGE SCALE GENOMIC DNA]</scope>
</reference>
<keyword evidence="6" id="KW-0597">Phosphoprotein</keyword>
<dbReference type="GO" id="GO:0009927">
    <property type="term" value="F:histidine phosphotransfer kinase activity"/>
    <property type="evidence" value="ECO:0007669"/>
    <property type="project" value="UniProtKB-UniRule"/>
</dbReference>
<comment type="function">
    <text evidence="7">Functions as a two-component phosphorelay mediators between cytokinin sensor histidine kinases and response regulators (B-type ARRs). Plays an important role in propagating cytokinin signal transduction.</text>
</comment>
<dbReference type="InterPro" id="IPR008207">
    <property type="entry name" value="Sig_transdc_His_kin_Hpt_dom"/>
</dbReference>
<proteinExistence type="predicted"/>
<evidence type="ECO:0000256" key="2">
    <source>
        <dbReference type="ARBA" id="ARBA00022864"/>
    </source>
</evidence>
<keyword evidence="5" id="KW-0539">Nucleus</keyword>
<dbReference type="PROSITE" id="PS50894">
    <property type="entry name" value="HPT"/>
    <property type="match status" value="1"/>
</dbReference>
<dbReference type="GO" id="GO:0005829">
    <property type="term" value="C:cytosol"/>
    <property type="evidence" value="ECO:0007669"/>
    <property type="project" value="UniProtKB-SubCell"/>
</dbReference>
<comment type="subcellular location">
    <subcellularLocation>
        <location evidence="7">Cytoplasm</location>
        <location evidence="7">Cytosol</location>
    </subcellularLocation>
    <subcellularLocation>
        <location evidence="7">Nucleus</location>
    </subcellularLocation>
</comment>
<keyword evidence="10" id="KW-1185">Reference proteome</keyword>
<evidence type="ECO:0000256" key="1">
    <source>
        <dbReference type="ARBA" id="ARBA00022490"/>
    </source>
</evidence>